<reference evidence="2 3" key="1">
    <citation type="submission" date="2017-02" db="EMBL/GenBank/DDBJ databases">
        <authorList>
            <person name="Peterson S.W."/>
        </authorList>
    </citation>
    <scope>NUCLEOTIDE SEQUENCE [LARGE SCALE GENOMIC DNA]</scope>
    <source>
        <strain evidence="2 3">ATCC BAA-909</strain>
    </source>
</reference>
<dbReference type="STRING" id="225004.SAMN02745152_00653"/>
<feature type="signal peptide" evidence="1">
    <location>
        <begin position="1"/>
        <end position="25"/>
    </location>
</feature>
<dbReference type="PROSITE" id="PS51257">
    <property type="entry name" value="PROKAR_LIPOPROTEIN"/>
    <property type="match status" value="1"/>
</dbReference>
<organism evidence="2 3">
    <name type="scientific">Treponema berlinense</name>
    <dbReference type="NCBI Taxonomy" id="225004"/>
    <lineage>
        <taxon>Bacteria</taxon>
        <taxon>Pseudomonadati</taxon>
        <taxon>Spirochaetota</taxon>
        <taxon>Spirochaetia</taxon>
        <taxon>Spirochaetales</taxon>
        <taxon>Treponemataceae</taxon>
        <taxon>Treponema</taxon>
    </lineage>
</organism>
<evidence type="ECO:0000313" key="2">
    <source>
        <dbReference type="EMBL" id="SJZ57283.1"/>
    </source>
</evidence>
<keyword evidence="1" id="KW-0732">Signal</keyword>
<dbReference type="EMBL" id="FUXC01000002">
    <property type="protein sequence ID" value="SJZ57283.1"/>
    <property type="molecule type" value="Genomic_DNA"/>
</dbReference>
<dbReference type="SUPFAM" id="SSF63825">
    <property type="entry name" value="YWTD domain"/>
    <property type="match status" value="1"/>
</dbReference>
<protein>
    <recommendedName>
        <fullName evidence="4">6-bladed beta-propeller protein</fullName>
    </recommendedName>
</protein>
<dbReference type="AlphaFoldDB" id="A0A1T4LRI0"/>
<evidence type="ECO:0000256" key="1">
    <source>
        <dbReference type="SAM" id="SignalP"/>
    </source>
</evidence>
<feature type="chain" id="PRO_5012956159" description="6-bladed beta-propeller protein" evidence="1">
    <location>
        <begin position="26"/>
        <end position="408"/>
    </location>
</feature>
<dbReference type="InterPro" id="IPR058072">
    <property type="entry name" value="LIC12708-like"/>
</dbReference>
<dbReference type="RefSeq" id="WP_078930390.1">
    <property type="nucleotide sequence ID" value="NZ_FUXC01000002.1"/>
</dbReference>
<gene>
    <name evidence="2" type="ORF">SAMN02745152_00653</name>
</gene>
<keyword evidence="3" id="KW-1185">Reference proteome</keyword>
<name>A0A1T4LRI0_9SPIR</name>
<accession>A0A1T4LRI0</accession>
<dbReference type="GeneID" id="303366920"/>
<evidence type="ECO:0000313" key="3">
    <source>
        <dbReference type="Proteomes" id="UP000190395"/>
    </source>
</evidence>
<dbReference type="OrthoDB" id="350103at2"/>
<sequence length="408" mass="46106">MQRKISKICFFTFLALSFLSAVSCARSNSVASINEKDLFTINYGSFEDELNLFNLSTSGSINTFMTMHDGFFYVANGESKKILELNSYGELLTLYYNSEYTKTPSFADKTSVNSTKKAIEYPFNTLGPLAVDSNKCLYAVDTLPAERQENDIENRLLLNYIVLRFNSNGTFIDYLGQQGPGGTPFPFIKNIYATKNNELVVVCESNEGPLVYWFNSSGFLLYSVPFNEKLVPKLKDLNDSENINFISIENVIPDSVSRKLYVQVNYFQNYLDPATKVQSGVDFEKTMLYPLNVETGLYEEGLDIPPHEESVSENLSKEVFSIPFDFLGVTDGGWFFFSVPTEKGYLIQMVQPSGQKILKRSLPVEHGEILYYSLGLSGNGIISALYIKKEKAEIVWWRTDSLVSSFMN</sequence>
<evidence type="ECO:0008006" key="4">
    <source>
        <dbReference type="Google" id="ProtNLM"/>
    </source>
</evidence>
<dbReference type="NCBIfam" id="NF047780">
    <property type="entry name" value="LIC12708_fam"/>
    <property type="match status" value="1"/>
</dbReference>
<dbReference type="Proteomes" id="UP000190395">
    <property type="component" value="Unassembled WGS sequence"/>
</dbReference>
<proteinExistence type="predicted"/>